<dbReference type="Pfam" id="PF00440">
    <property type="entry name" value="TetR_N"/>
    <property type="match status" value="1"/>
</dbReference>
<keyword evidence="3" id="KW-0804">Transcription</keyword>
<dbReference type="PRINTS" id="PR00455">
    <property type="entry name" value="HTHTETR"/>
</dbReference>
<evidence type="ECO:0000256" key="2">
    <source>
        <dbReference type="ARBA" id="ARBA00023125"/>
    </source>
</evidence>
<sequence length="243" mass="26575">MTEARGRVGAADAVVPSDTSGDTDRAASARPRGRRRGGPSRFDPESSREEGKAAKTRERILDAAAVVLNRKGYAGTRLADIAELAQLQAPAIYYYFPSRDEVIQEVVQVGLRRVLAHVRAALAALPDGSTAMDRILCAVSAHLEIVLRDSEYASAAIRHAAELPAPIREVQLLDERRYGALWRTLMEDGVAAGEISSDLDPRAARMFVLGALNWAPEWWSEERGPLPETISTARRLVLRGLRP</sequence>
<organism evidence="7 8">
    <name type="scientific">Pseudonocardia hispaniensis</name>
    <dbReference type="NCBI Taxonomy" id="904933"/>
    <lineage>
        <taxon>Bacteria</taxon>
        <taxon>Bacillati</taxon>
        <taxon>Actinomycetota</taxon>
        <taxon>Actinomycetes</taxon>
        <taxon>Pseudonocardiales</taxon>
        <taxon>Pseudonocardiaceae</taxon>
        <taxon>Pseudonocardia</taxon>
    </lineage>
</organism>
<evidence type="ECO:0000259" key="6">
    <source>
        <dbReference type="PROSITE" id="PS50977"/>
    </source>
</evidence>
<gene>
    <name evidence="7" type="ORF">ACFQE5_12400</name>
</gene>
<feature type="domain" description="HTH tetR-type" evidence="6">
    <location>
        <begin position="54"/>
        <end position="114"/>
    </location>
</feature>
<dbReference type="SUPFAM" id="SSF48498">
    <property type="entry name" value="Tetracyclin repressor-like, C-terminal domain"/>
    <property type="match status" value="1"/>
</dbReference>
<dbReference type="InterPro" id="IPR009057">
    <property type="entry name" value="Homeodomain-like_sf"/>
</dbReference>
<dbReference type="Pfam" id="PF17932">
    <property type="entry name" value="TetR_C_24"/>
    <property type="match status" value="1"/>
</dbReference>
<protein>
    <submittedName>
        <fullName evidence="7">TetR/AcrR family transcriptional regulator</fullName>
    </submittedName>
</protein>
<comment type="caution">
    <text evidence="7">The sequence shown here is derived from an EMBL/GenBank/DDBJ whole genome shotgun (WGS) entry which is preliminary data.</text>
</comment>
<dbReference type="InterPro" id="IPR001647">
    <property type="entry name" value="HTH_TetR"/>
</dbReference>
<evidence type="ECO:0000256" key="3">
    <source>
        <dbReference type="ARBA" id="ARBA00023163"/>
    </source>
</evidence>
<feature type="region of interest" description="Disordered" evidence="5">
    <location>
        <begin position="1"/>
        <end position="55"/>
    </location>
</feature>
<feature type="DNA-binding region" description="H-T-H motif" evidence="4">
    <location>
        <begin position="77"/>
        <end position="96"/>
    </location>
</feature>
<dbReference type="RefSeq" id="WP_379585024.1">
    <property type="nucleotide sequence ID" value="NZ_JBHSQW010000025.1"/>
</dbReference>
<evidence type="ECO:0000256" key="5">
    <source>
        <dbReference type="SAM" id="MobiDB-lite"/>
    </source>
</evidence>
<evidence type="ECO:0000256" key="4">
    <source>
        <dbReference type="PROSITE-ProRule" id="PRU00335"/>
    </source>
</evidence>
<dbReference type="Gene3D" id="1.10.357.10">
    <property type="entry name" value="Tetracycline Repressor, domain 2"/>
    <property type="match status" value="1"/>
</dbReference>
<dbReference type="PROSITE" id="PS50977">
    <property type="entry name" value="HTH_TETR_2"/>
    <property type="match status" value="1"/>
</dbReference>
<dbReference type="InterPro" id="IPR041490">
    <property type="entry name" value="KstR2_TetR_C"/>
</dbReference>
<dbReference type="PANTHER" id="PTHR30055:SF234">
    <property type="entry name" value="HTH-TYPE TRANSCRIPTIONAL REGULATOR BETI"/>
    <property type="match status" value="1"/>
</dbReference>
<name>A0ABW1J2U9_9PSEU</name>
<feature type="compositionally biased region" description="Basic and acidic residues" evidence="5">
    <location>
        <begin position="42"/>
        <end position="55"/>
    </location>
</feature>
<keyword evidence="2 4" id="KW-0238">DNA-binding</keyword>
<accession>A0ABW1J2U9</accession>
<reference evidence="8" key="1">
    <citation type="journal article" date="2019" name="Int. J. Syst. Evol. Microbiol.">
        <title>The Global Catalogue of Microorganisms (GCM) 10K type strain sequencing project: providing services to taxonomists for standard genome sequencing and annotation.</title>
        <authorList>
            <consortium name="The Broad Institute Genomics Platform"/>
            <consortium name="The Broad Institute Genome Sequencing Center for Infectious Disease"/>
            <person name="Wu L."/>
            <person name="Ma J."/>
        </authorList>
    </citation>
    <scope>NUCLEOTIDE SEQUENCE [LARGE SCALE GENOMIC DNA]</scope>
    <source>
        <strain evidence="8">CCM 8391</strain>
    </source>
</reference>
<keyword evidence="1" id="KW-0805">Transcription regulation</keyword>
<dbReference type="InterPro" id="IPR036271">
    <property type="entry name" value="Tet_transcr_reg_TetR-rel_C_sf"/>
</dbReference>
<keyword evidence="8" id="KW-1185">Reference proteome</keyword>
<dbReference type="Proteomes" id="UP001596302">
    <property type="component" value="Unassembled WGS sequence"/>
</dbReference>
<proteinExistence type="predicted"/>
<dbReference type="InterPro" id="IPR050109">
    <property type="entry name" value="HTH-type_TetR-like_transc_reg"/>
</dbReference>
<dbReference type="Gene3D" id="1.10.10.60">
    <property type="entry name" value="Homeodomain-like"/>
    <property type="match status" value="1"/>
</dbReference>
<evidence type="ECO:0000313" key="7">
    <source>
        <dbReference type="EMBL" id="MFC5995012.1"/>
    </source>
</evidence>
<dbReference type="EMBL" id="JBHSQW010000025">
    <property type="protein sequence ID" value="MFC5995012.1"/>
    <property type="molecule type" value="Genomic_DNA"/>
</dbReference>
<evidence type="ECO:0000256" key="1">
    <source>
        <dbReference type="ARBA" id="ARBA00023015"/>
    </source>
</evidence>
<dbReference type="PANTHER" id="PTHR30055">
    <property type="entry name" value="HTH-TYPE TRANSCRIPTIONAL REGULATOR RUTR"/>
    <property type="match status" value="1"/>
</dbReference>
<evidence type="ECO:0000313" key="8">
    <source>
        <dbReference type="Proteomes" id="UP001596302"/>
    </source>
</evidence>
<dbReference type="SUPFAM" id="SSF46689">
    <property type="entry name" value="Homeodomain-like"/>
    <property type="match status" value="1"/>
</dbReference>